<dbReference type="OMA" id="CDYESRA"/>
<keyword evidence="7" id="KW-0325">Glycoprotein</keyword>
<evidence type="ECO:0000256" key="2">
    <source>
        <dbReference type="ARBA" id="ARBA00005321"/>
    </source>
</evidence>
<accession>A0A0N4VS70</accession>
<evidence type="ECO:0000313" key="12">
    <source>
        <dbReference type="WBParaSite" id="HPLM_0000013201-mRNA-1"/>
    </source>
</evidence>
<evidence type="ECO:0000256" key="4">
    <source>
        <dbReference type="ARBA" id="ARBA00022622"/>
    </source>
</evidence>
<keyword evidence="4" id="KW-0336">GPI-anchor</keyword>
<feature type="transmembrane region" description="Helical" evidence="9">
    <location>
        <begin position="350"/>
        <end position="366"/>
    </location>
</feature>
<dbReference type="AlphaFoldDB" id="A0A0N4VS70"/>
<dbReference type="GO" id="GO:0015026">
    <property type="term" value="F:coreceptor activity"/>
    <property type="evidence" value="ECO:0007669"/>
    <property type="project" value="TreeGrafter"/>
</dbReference>
<keyword evidence="5" id="KW-0732">Signal</keyword>
<organism evidence="12">
    <name type="scientific">Haemonchus placei</name>
    <name type="common">Barber's pole worm</name>
    <dbReference type="NCBI Taxonomy" id="6290"/>
    <lineage>
        <taxon>Eukaryota</taxon>
        <taxon>Metazoa</taxon>
        <taxon>Ecdysozoa</taxon>
        <taxon>Nematoda</taxon>
        <taxon>Chromadorea</taxon>
        <taxon>Rhabditida</taxon>
        <taxon>Rhabditina</taxon>
        <taxon>Rhabditomorpha</taxon>
        <taxon>Strongyloidea</taxon>
        <taxon>Trichostrongylidae</taxon>
        <taxon>Haemonchus</taxon>
    </lineage>
</organism>
<dbReference type="PANTHER" id="PTHR31428">
    <property type="entry name" value="RGM DOMAIN FAMILY MEMBER DRAG-1"/>
    <property type="match status" value="1"/>
</dbReference>
<evidence type="ECO:0000256" key="7">
    <source>
        <dbReference type="ARBA" id="ARBA00023180"/>
    </source>
</evidence>
<keyword evidence="9" id="KW-1133">Transmembrane helix</keyword>
<dbReference type="Gene3D" id="3.40.1000.10">
    <property type="entry name" value="Mog1/PsbP, alpha/beta/alpha sandwich"/>
    <property type="match status" value="1"/>
</dbReference>
<dbReference type="InterPro" id="IPR040287">
    <property type="entry name" value="RGM"/>
</dbReference>
<dbReference type="Pfam" id="PF06535">
    <property type="entry name" value="RGM_N"/>
    <property type="match status" value="1"/>
</dbReference>
<evidence type="ECO:0000256" key="8">
    <source>
        <dbReference type="ARBA" id="ARBA00023288"/>
    </source>
</evidence>
<reference evidence="12" key="1">
    <citation type="submission" date="2017-02" db="UniProtKB">
        <authorList>
            <consortium name="WormBaseParasite"/>
        </authorList>
    </citation>
    <scope>IDENTIFICATION</scope>
</reference>
<proteinExistence type="inferred from homology"/>
<evidence type="ECO:0000259" key="10">
    <source>
        <dbReference type="Pfam" id="PF06534"/>
    </source>
</evidence>
<feature type="domain" description="Repulsive guidance molecule C-terminal" evidence="10">
    <location>
        <begin position="79"/>
        <end position="316"/>
    </location>
</feature>
<feature type="domain" description="Repulsive guidance molecule N-terminal" evidence="11">
    <location>
        <begin position="10"/>
        <end position="58"/>
    </location>
</feature>
<keyword evidence="9" id="KW-0812">Transmembrane</keyword>
<comment type="similarity">
    <text evidence="2">Belongs to the repulsive guidance molecule (RGM) family.</text>
</comment>
<keyword evidence="8" id="KW-0449">Lipoprotein</keyword>
<evidence type="ECO:0000256" key="6">
    <source>
        <dbReference type="ARBA" id="ARBA00023136"/>
    </source>
</evidence>
<dbReference type="InterPro" id="IPR010536">
    <property type="entry name" value="RGM_N"/>
</dbReference>
<dbReference type="GO" id="GO:0005886">
    <property type="term" value="C:plasma membrane"/>
    <property type="evidence" value="ECO:0007669"/>
    <property type="project" value="UniProtKB-SubCell"/>
</dbReference>
<evidence type="ECO:0000259" key="11">
    <source>
        <dbReference type="Pfam" id="PF06535"/>
    </source>
</evidence>
<evidence type="ECO:0000256" key="3">
    <source>
        <dbReference type="ARBA" id="ARBA00022475"/>
    </source>
</evidence>
<dbReference type="WBParaSite" id="HPLM_0000013201-mRNA-1">
    <property type="protein sequence ID" value="HPLM_0000013201-mRNA-1"/>
    <property type="gene ID" value="HPLM_0000013201"/>
</dbReference>
<name>A0A0N4VS70_HAEPC</name>
<dbReference type="Pfam" id="PF06534">
    <property type="entry name" value="RGM_C"/>
    <property type="match status" value="1"/>
</dbReference>
<keyword evidence="3" id="KW-1003">Cell membrane</keyword>
<dbReference type="InterPro" id="IPR009496">
    <property type="entry name" value="RGM_C"/>
</dbReference>
<protein>
    <submittedName>
        <fullName evidence="12">RGM domain family member B</fullName>
    </submittedName>
</protein>
<dbReference type="PANTHER" id="PTHR31428:SF6">
    <property type="entry name" value="REPULSIVE GUIDANCE MOLECULE B HOMOLOG DRAG-1"/>
    <property type="match status" value="1"/>
</dbReference>
<evidence type="ECO:0000256" key="1">
    <source>
        <dbReference type="ARBA" id="ARBA00004609"/>
    </source>
</evidence>
<keyword evidence="6 9" id="KW-0472">Membrane</keyword>
<comment type="subcellular location">
    <subcellularLocation>
        <location evidence="1">Cell membrane</location>
        <topology evidence="1">Lipid-anchor</topology>
        <topology evidence="1">GPI-anchor</topology>
    </subcellularLocation>
</comment>
<dbReference type="GO" id="GO:0098552">
    <property type="term" value="C:side of membrane"/>
    <property type="evidence" value="ECO:0007669"/>
    <property type="project" value="UniProtKB-KW"/>
</dbReference>
<evidence type="ECO:0000256" key="5">
    <source>
        <dbReference type="ARBA" id="ARBA00022729"/>
    </source>
</evidence>
<evidence type="ECO:0000256" key="9">
    <source>
        <dbReference type="SAM" id="Phobius"/>
    </source>
</evidence>
<sequence length="369" mass="42287">LKVKHYDTLTPGNNEPYCQALVTYLRCLNETTLACRGNLQFYTNLFAMRKQFREFGCASYKQREEQNRSVLITCPPGRMRICTLFGDPHLIRFDGTMQSCTEEGARSLMDNRHFLIQVTNSNVRNQAHTTSVNKITLLIRNHNCTPSLRYEAASDEETLPISFVDGVRGHETDDHRKTVEVLNYQIIRHDDHVEIAMHHIQSSVHIRRRGPYLSVSVVVPINLQGTWTSAESLCTTGCRNRSIIEIDKVLAASNRYAKCYARKLHVPIKLATERCKTVNATDHFFDACVFDLMLTGDEYLVAMARDVQSDQRALLPDLWHPSGRQNISVYNHLVNSTFSNCLPSSSNIRSWYLASFILLVAFLLFWDQH</sequence>
<dbReference type="GO" id="GO:0030509">
    <property type="term" value="P:BMP signaling pathway"/>
    <property type="evidence" value="ECO:0007669"/>
    <property type="project" value="TreeGrafter"/>
</dbReference>